<dbReference type="PROSITE" id="PS00211">
    <property type="entry name" value="ABC_TRANSPORTER_1"/>
    <property type="match status" value="2"/>
</dbReference>
<feature type="transmembrane region" description="Helical" evidence="13">
    <location>
        <begin position="700"/>
        <end position="722"/>
    </location>
</feature>
<dbReference type="PROSITE" id="PS50929">
    <property type="entry name" value="ABC_TM1F"/>
    <property type="match status" value="2"/>
</dbReference>
<proteinExistence type="inferred from homology"/>
<feature type="transmembrane region" description="Helical" evidence="13">
    <location>
        <begin position="321"/>
        <end position="348"/>
    </location>
</feature>
<dbReference type="CDD" id="cd18577">
    <property type="entry name" value="ABC_6TM_Pgp_ABCB1_D1_like"/>
    <property type="match status" value="1"/>
</dbReference>
<feature type="transmembrane region" description="Helical" evidence="13">
    <location>
        <begin position="54"/>
        <end position="77"/>
    </location>
</feature>
<evidence type="ECO:0000256" key="11">
    <source>
        <dbReference type="ARBA" id="ARBA00023180"/>
    </source>
</evidence>
<dbReference type="Gene3D" id="3.40.50.300">
    <property type="entry name" value="P-loop containing nucleotide triphosphate hydrolases"/>
    <property type="match status" value="2"/>
</dbReference>
<dbReference type="GO" id="GO:0005743">
    <property type="term" value="C:mitochondrial inner membrane"/>
    <property type="evidence" value="ECO:0007669"/>
    <property type="project" value="TreeGrafter"/>
</dbReference>
<dbReference type="Pfam" id="PF00005">
    <property type="entry name" value="ABC_tran"/>
    <property type="match status" value="2"/>
</dbReference>
<dbReference type="GO" id="GO:0005886">
    <property type="term" value="C:plasma membrane"/>
    <property type="evidence" value="ECO:0007669"/>
    <property type="project" value="UniProtKB-SubCell"/>
</dbReference>
<evidence type="ECO:0000259" key="14">
    <source>
        <dbReference type="PROSITE" id="PS50893"/>
    </source>
</evidence>
<dbReference type="VEuPathDB" id="FungiDB:ASPGLDRAFT_124982"/>
<feature type="domain" description="ABC transmembrane type-1" evidence="15">
    <location>
        <begin position="57"/>
        <end position="350"/>
    </location>
</feature>
<comment type="subcellular location">
    <subcellularLocation>
        <location evidence="1">Cell membrane</location>
        <topology evidence="1">Multi-pass membrane protein</topology>
    </subcellularLocation>
</comment>
<dbReference type="PROSITE" id="PS50893">
    <property type="entry name" value="ABC_TRANSPORTER_2"/>
    <property type="match status" value="2"/>
</dbReference>
<evidence type="ECO:0000256" key="2">
    <source>
        <dbReference type="ARBA" id="ARBA00007577"/>
    </source>
</evidence>
<dbReference type="SUPFAM" id="SSF52540">
    <property type="entry name" value="P-loop containing nucleoside triphosphate hydrolases"/>
    <property type="match status" value="2"/>
</dbReference>
<feature type="transmembrane region" description="Helical" evidence="13">
    <location>
        <begin position="742"/>
        <end position="761"/>
    </location>
</feature>
<dbReference type="GO" id="GO:0016887">
    <property type="term" value="F:ATP hydrolysis activity"/>
    <property type="evidence" value="ECO:0007669"/>
    <property type="project" value="InterPro"/>
</dbReference>
<dbReference type="InterPro" id="IPR003439">
    <property type="entry name" value="ABC_transporter-like_ATP-bd"/>
</dbReference>
<feature type="transmembrane region" description="Helical" evidence="13">
    <location>
        <begin position="286"/>
        <end position="309"/>
    </location>
</feature>
<feature type="transmembrane region" description="Helical" evidence="13">
    <location>
        <begin position="845"/>
        <end position="863"/>
    </location>
</feature>
<dbReference type="PANTHER" id="PTHR43394:SF27">
    <property type="entry name" value="ATP-DEPENDENT TRANSLOCASE ABCB1-LIKE"/>
    <property type="match status" value="1"/>
</dbReference>
<dbReference type="RefSeq" id="XP_022401781.1">
    <property type="nucleotide sequence ID" value="XM_022540528.1"/>
</dbReference>
<evidence type="ECO:0000256" key="7">
    <source>
        <dbReference type="ARBA" id="ARBA00022741"/>
    </source>
</evidence>
<dbReference type="FunFam" id="1.20.1560.10:FF:000057">
    <property type="entry name" value="ABC multidrug transporter SitT"/>
    <property type="match status" value="1"/>
</dbReference>
<dbReference type="PANTHER" id="PTHR43394">
    <property type="entry name" value="ATP-DEPENDENT PERMEASE MDL1, MITOCHONDRIAL"/>
    <property type="match status" value="1"/>
</dbReference>
<feature type="compositionally biased region" description="Acidic residues" evidence="12">
    <location>
        <begin position="15"/>
        <end position="32"/>
    </location>
</feature>
<evidence type="ECO:0000256" key="5">
    <source>
        <dbReference type="ARBA" id="ARBA00022692"/>
    </source>
</evidence>
<dbReference type="SMART" id="SM00382">
    <property type="entry name" value="AAA"/>
    <property type="match status" value="2"/>
</dbReference>
<feature type="domain" description="ABC transporter" evidence="14">
    <location>
        <begin position="383"/>
        <end position="634"/>
    </location>
</feature>
<evidence type="ECO:0000256" key="6">
    <source>
        <dbReference type="ARBA" id="ARBA00022737"/>
    </source>
</evidence>
<evidence type="ECO:0000256" key="4">
    <source>
        <dbReference type="ARBA" id="ARBA00022475"/>
    </source>
</evidence>
<evidence type="ECO:0000256" key="3">
    <source>
        <dbReference type="ARBA" id="ARBA00022448"/>
    </source>
</evidence>
<dbReference type="EMBL" id="KV878895">
    <property type="protein sequence ID" value="OJJ85083.1"/>
    <property type="molecule type" value="Genomic_DNA"/>
</dbReference>
<feature type="transmembrane region" description="Helical" evidence="13">
    <location>
        <begin position="182"/>
        <end position="199"/>
    </location>
</feature>
<feature type="transmembrane region" description="Helical" evidence="13">
    <location>
        <begin position="109"/>
        <end position="131"/>
    </location>
</feature>
<feature type="region of interest" description="Disordered" evidence="12">
    <location>
        <begin position="1"/>
        <end position="34"/>
    </location>
</feature>
<reference evidence="17" key="1">
    <citation type="journal article" date="2017" name="Genome Biol.">
        <title>Comparative genomics reveals high biological diversity and specific adaptations in the industrially and medically important fungal genus Aspergillus.</title>
        <authorList>
            <person name="de Vries R.P."/>
            <person name="Riley R."/>
            <person name="Wiebenga A."/>
            <person name="Aguilar-Osorio G."/>
            <person name="Amillis S."/>
            <person name="Uchima C.A."/>
            <person name="Anderluh G."/>
            <person name="Asadollahi M."/>
            <person name="Askin M."/>
            <person name="Barry K."/>
            <person name="Battaglia E."/>
            <person name="Bayram O."/>
            <person name="Benocci T."/>
            <person name="Braus-Stromeyer S.A."/>
            <person name="Caldana C."/>
            <person name="Canovas D."/>
            <person name="Cerqueira G.C."/>
            <person name="Chen F."/>
            <person name="Chen W."/>
            <person name="Choi C."/>
            <person name="Clum A."/>
            <person name="Dos Santos R.A."/>
            <person name="Damasio A.R."/>
            <person name="Diallinas G."/>
            <person name="Emri T."/>
            <person name="Fekete E."/>
            <person name="Flipphi M."/>
            <person name="Freyberg S."/>
            <person name="Gallo A."/>
            <person name="Gournas C."/>
            <person name="Habgood R."/>
            <person name="Hainaut M."/>
            <person name="Harispe M.L."/>
            <person name="Henrissat B."/>
            <person name="Hilden K.S."/>
            <person name="Hope R."/>
            <person name="Hossain A."/>
            <person name="Karabika E."/>
            <person name="Karaffa L."/>
            <person name="Karanyi Z."/>
            <person name="Krasevec N."/>
            <person name="Kuo A."/>
            <person name="Kusch H."/>
            <person name="LaButti K."/>
            <person name="Lagendijk E.L."/>
            <person name="Lapidus A."/>
            <person name="Levasseur A."/>
            <person name="Lindquist E."/>
            <person name="Lipzen A."/>
            <person name="Logrieco A.F."/>
            <person name="MacCabe A."/>
            <person name="Maekelae M.R."/>
            <person name="Malavazi I."/>
            <person name="Melin P."/>
            <person name="Meyer V."/>
            <person name="Mielnichuk N."/>
            <person name="Miskei M."/>
            <person name="Molnar A.P."/>
            <person name="Mule G."/>
            <person name="Ngan C.Y."/>
            <person name="Orejas M."/>
            <person name="Orosz E."/>
            <person name="Ouedraogo J.P."/>
            <person name="Overkamp K.M."/>
            <person name="Park H.-S."/>
            <person name="Perrone G."/>
            <person name="Piumi F."/>
            <person name="Punt P.J."/>
            <person name="Ram A.F."/>
            <person name="Ramon A."/>
            <person name="Rauscher S."/>
            <person name="Record E."/>
            <person name="Riano-Pachon D.M."/>
            <person name="Robert V."/>
            <person name="Roehrig J."/>
            <person name="Ruller R."/>
            <person name="Salamov A."/>
            <person name="Salih N.S."/>
            <person name="Samson R.A."/>
            <person name="Sandor E."/>
            <person name="Sanguinetti M."/>
            <person name="Schuetze T."/>
            <person name="Sepcic K."/>
            <person name="Shelest E."/>
            <person name="Sherlock G."/>
            <person name="Sophianopoulou V."/>
            <person name="Squina F.M."/>
            <person name="Sun H."/>
            <person name="Susca A."/>
            <person name="Todd R.B."/>
            <person name="Tsang A."/>
            <person name="Unkles S.E."/>
            <person name="van de Wiele N."/>
            <person name="van Rossen-Uffink D."/>
            <person name="Oliveira J.V."/>
            <person name="Vesth T.C."/>
            <person name="Visser J."/>
            <person name="Yu J.-H."/>
            <person name="Zhou M."/>
            <person name="Andersen M.R."/>
            <person name="Archer D.B."/>
            <person name="Baker S.E."/>
            <person name="Benoit I."/>
            <person name="Brakhage A.A."/>
            <person name="Braus G.H."/>
            <person name="Fischer R."/>
            <person name="Frisvad J.C."/>
            <person name="Goldman G.H."/>
            <person name="Houbraken J."/>
            <person name="Oakley B."/>
            <person name="Pocsi I."/>
            <person name="Scazzocchio C."/>
            <person name="Seiboth B."/>
            <person name="vanKuyk P.A."/>
            <person name="Wortman J."/>
            <person name="Dyer P.S."/>
            <person name="Grigoriev I.V."/>
        </authorList>
    </citation>
    <scope>NUCLEOTIDE SEQUENCE [LARGE SCALE GENOMIC DNA]</scope>
    <source>
        <strain evidence="17">CBS 516.65</strain>
    </source>
</reference>
<dbReference type="GO" id="GO:0015421">
    <property type="term" value="F:ABC-type oligopeptide transporter activity"/>
    <property type="evidence" value="ECO:0007669"/>
    <property type="project" value="TreeGrafter"/>
</dbReference>
<keyword evidence="4" id="KW-1003">Cell membrane</keyword>
<dbReference type="OrthoDB" id="6500128at2759"/>
<keyword evidence="5 13" id="KW-0812">Transmembrane</keyword>
<keyword evidence="9 13" id="KW-1133">Transmembrane helix</keyword>
<dbReference type="InterPro" id="IPR017871">
    <property type="entry name" value="ABC_transporter-like_CS"/>
</dbReference>
<feature type="domain" description="ABC transporter" evidence="14">
    <location>
        <begin position="1024"/>
        <end position="1270"/>
    </location>
</feature>
<evidence type="ECO:0000256" key="1">
    <source>
        <dbReference type="ARBA" id="ARBA00004651"/>
    </source>
</evidence>
<keyword evidence="10 13" id="KW-0472">Membrane</keyword>
<dbReference type="InterPro" id="IPR003593">
    <property type="entry name" value="AAA+_ATPase"/>
</dbReference>
<keyword evidence="3" id="KW-0813">Transport</keyword>
<evidence type="ECO:0000256" key="10">
    <source>
        <dbReference type="ARBA" id="ARBA00023136"/>
    </source>
</evidence>
<organism evidence="16 17">
    <name type="scientific">Aspergillus glaucus CBS 516.65</name>
    <dbReference type="NCBI Taxonomy" id="1160497"/>
    <lineage>
        <taxon>Eukaryota</taxon>
        <taxon>Fungi</taxon>
        <taxon>Dikarya</taxon>
        <taxon>Ascomycota</taxon>
        <taxon>Pezizomycotina</taxon>
        <taxon>Eurotiomycetes</taxon>
        <taxon>Eurotiomycetidae</taxon>
        <taxon>Eurotiales</taxon>
        <taxon>Aspergillaceae</taxon>
        <taxon>Aspergillus</taxon>
        <taxon>Aspergillus subgen. Aspergillus</taxon>
    </lineage>
</organism>
<dbReference type="GO" id="GO:0090374">
    <property type="term" value="P:oligopeptide export from mitochondrion"/>
    <property type="evidence" value="ECO:0007669"/>
    <property type="project" value="TreeGrafter"/>
</dbReference>
<keyword evidence="8" id="KW-0067">ATP-binding</keyword>
<keyword evidence="17" id="KW-1185">Reference proteome</keyword>
<feature type="compositionally biased region" description="Basic and acidic residues" evidence="12">
    <location>
        <begin position="1"/>
        <end position="13"/>
    </location>
</feature>
<dbReference type="GeneID" id="34456789"/>
<accession>A0A1L9VMD1</accession>
<evidence type="ECO:0000256" key="12">
    <source>
        <dbReference type="SAM" id="MobiDB-lite"/>
    </source>
</evidence>
<gene>
    <name evidence="16" type="ORF">ASPGLDRAFT_124982</name>
</gene>
<dbReference type="InterPro" id="IPR027417">
    <property type="entry name" value="P-loop_NTPase"/>
</dbReference>
<dbReference type="Gene3D" id="1.20.1560.10">
    <property type="entry name" value="ABC transporter type 1, transmembrane domain"/>
    <property type="match status" value="1"/>
</dbReference>
<dbReference type="FunFam" id="3.40.50.300:FF:000913">
    <property type="entry name" value="ABC multidrug transporter SitT"/>
    <property type="match status" value="1"/>
</dbReference>
<evidence type="ECO:0000259" key="15">
    <source>
        <dbReference type="PROSITE" id="PS50929"/>
    </source>
</evidence>
<keyword evidence="11" id="KW-0325">Glycoprotein</keyword>
<feature type="transmembrane region" description="Helical" evidence="13">
    <location>
        <begin position="205"/>
        <end position="225"/>
    </location>
</feature>
<evidence type="ECO:0000313" key="16">
    <source>
        <dbReference type="EMBL" id="OJJ85083.1"/>
    </source>
</evidence>
<dbReference type="CDD" id="cd18578">
    <property type="entry name" value="ABC_6TM_Pgp_ABCB1_D2_like"/>
    <property type="match status" value="1"/>
</dbReference>
<dbReference type="Proteomes" id="UP000184300">
    <property type="component" value="Unassembled WGS sequence"/>
</dbReference>
<keyword evidence="6" id="KW-0677">Repeat</keyword>
<dbReference type="InterPro" id="IPR011527">
    <property type="entry name" value="ABC1_TM_dom"/>
</dbReference>
<sequence>MDKKKEIVTKGEASDQVDLDVEQGSEEKDGEPEQAASIGSYFRLFSYVTGKDRIALALALLCSIASGVPLPLMNIIFGNLVGEFQGYFMPDTQVTEGEFKASVNRLSLYIVYLFIAKFVLTYVSMFSFRVIGLRVSSSVRLHYMQSLFAQPISKLDEVSVGTVTNTITTLSNTIQQSISDKLAILFQSLALLITAYVIAFKYSWALTLVTSSSLLFILICCMFIMPAMTKVQQRVDKADEQHSSISAEVFSSIRTVLSLGAEETLVMKYASWVDESRKRGQKMSTVLGLHLCLMFFAMYASYALAFWFGLKLYREGHIADINTVIIVFFSVMMVVSVLGGIASPLMIISKATSAASSFFEMIDLETMDRGGLKDPEASSDADITLQKVHFAYPTRPGIPVLKGFNARFQQGKTTALVGPSGSGKSTIVGLLERWFELSTQKGYHQGNIFAGEHNLTGLDLKWWRSQIGLVQQNPFLFDDTIFNNVAFGLIGTKWEHETHEVKQKLVEKACEQAFADEFIKRLPEGHDTLVGESGKTLSGGQKQRLAIARSIVKEPSILILDEATSAIDVHGEKIVQKALDQLSKNRTTVVIAHRLSTIRKADHIIVLKDGIDVEQGTHDDLLEIENGVYRGLVSAQSLAHLADDGPDGSDGFDALEKGTSTVQVFHEPEKKEQPEKTYKNKGFFRSIGLILYEQRTHWPFYSLTLLGAAGAGSSYALQSWLFAHIIEVFGYQGQRLADAASFWALMFFVLALGVALCYFPVGFSSNTFSMKVSSFYREEYFRNILRKPIPFYDLNENASGSLVSRLSTDPKQIQDLLGANGAFPLISIFNILGCIIIAFTFGWKLSLVAVFAAMPFVLLAAFMRIRFELQFEAINAEVYSGSSQFAAEAISAFRTVSALVMEDAILGRYLGLLQTQRKRACRKAWYATLIFAFSDSVELCAMALTFWYGGQLLASREYEPSIFFVIYMATIQSSQSAGQFLSFGPNIAQAVGSANRMLSYRPTSAPRDDLKQLIPSDYQSAASVELRNVAFKYQSRDVPLFTGLNLNIQGGQFVAFVGPSGCGKTSIISLLERFYDPVQGAILVNDQDITSIEISSYRKALALVTQEPRLFNGTIKENITLGLHGDDITDEEMVQACKDAEIHDFITSLPDGYKTTLGTNAQTALSGGQQQRLCIARALVRKPSLLLLDEATSSLDSQSERLVQGALERLAGRRETTIIAVAHRLATIQKADMIFVFGESKSGKGSKIVEQGTHGELLRGRGVYWHMCQEQALDR</sequence>
<protein>
    <submittedName>
        <fullName evidence="16">Uncharacterized protein</fullName>
    </submittedName>
</protein>
<dbReference type="SUPFAM" id="SSF90123">
    <property type="entry name" value="ABC transporter transmembrane region"/>
    <property type="match status" value="2"/>
</dbReference>
<evidence type="ECO:0000256" key="9">
    <source>
        <dbReference type="ARBA" id="ARBA00022989"/>
    </source>
</evidence>
<dbReference type="STRING" id="1160497.A0A1L9VMD1"/>
<comment type="similarity">
    <text evidence="2">Belongs to the ABC transporter superfamily. ABCB family. Multidrug resistance exporter (TC 3.A.1.201) subfamily.</text>
</comment>
<name>A0A1L9VMD1_ASPGL</name>
<evidence type="ECO:0000256" key="8">
    <source>
        <dbReference type="ARBA" id="ARBA00022840"/>
    </source>
</evidence>
<feature type="transmembrane region" description="Helical" evidence="13">
    <location>
        <begin position="924"/>
        <end position="948"/>
    </location>
</feature>
<keyword evidence="7" id="KW-0547">Nucleotide-binding</keyword>
<dbReference type="FunFam" id="3.40.50.300:FF:001530">
    <property type="entry name" value="ABC multidrug transporter (Eurofung)"/>
    <property type="match status" value="1"/>
</dbReference>
<dbReference type="AlphaFoldDB" id="A0A1L9VMD1"/>
<feature type="transmembrane region" description="Helical" evidence="13">
    <location>
        <begin position="816"/>
        <end position="839"/>
    </location>
</feature>
<dbReference type="InterPro" id="IPR039421">
    <property type="entry name" value="Type_1_exporter"/>
</dbReference>
<dbReference type="Pfam" id="PF00664">
    <property type="entry name" value="ABC_membrane"/>
    <property type="match status" value="2"/>
</dbReference>
<dbReference type="InterPro" id="IPR036640">
    <property type="entry name" value="ABC1_TM_sf"/>
</dbReference>
<evidence type="ECO:0000313" key="17">
    <source>
        <dbReference type="Proteomes" id="UP000184300"/>
    </source>
</evidence>
<evidence type="ECO:0000256" key="13">
    <source>
        <dbReference type="SAM" id="Phobius"/>
    </source>
</evidence>
<dbReference type="GO" id="GO:0005524">
    <property type="term" value="F:ATP binding"/>
    <property type="evidence" value="ECO:0007669"/>
    <property type="project" value="UniProtKB-KW"/>
</dbReference>
<feature type="domain" description="ABC transmembrane type-1" evidence="15">
    <location>
        <begin position="703"/>
        <end position="989"/>
    </location>
</feature>